<organism evidence="2 3">
    <name type="scientific">Emiliania huxleyi (strain CCMP1516)</name>
    <dbReference type="NCBI Taxonomy" id="280463"/>
    <lineage>
        <taxon>Eukaryota</taxon>
        <taxon>Haptista</taxon>
        <taxon>Haptophyta</taxon>
        <taxon>Prymnesiophyceae</taxon>
        <taxon>Isochrysidales</taxon>
        <taxon>Noelaerhabdaceae</taxon>
        <taxon>Emiliania</taxon>
    </lineage>
</organism>
<dbReference type="AlphaFoldDB" id="A0A0D3KRZ6"/>
<evidence type="ECO:0000313" key="2">
    <source>
        <dbReference type="EnsemblProtists" id="EOD38531"/>
    </source>
</evidence>
<protein>
    <submittedName>
        <fullName evidence="2">Uncharacterized protein</fullName>
    </submittedName>
</protein>
<keyword evidence="3" id="KW-1185">Reference proteome</keyword>
<keyword evidence="1" id="KW-0472">Membrane</keyword>
<reference evidence="2" key="2">
    <citation type="submission" date="2024-10" db="UniProtKB">
        <authorList>
            <consortium name="EnsemblProtists"/>
        </authorList>
    </citation>
    <scope>IDENTIFICATION</scope>
</reference>
<feature type="transmembrane region" description="Helical" evidence="1">
    <location>
        <begin position="137"/>
        <end position="160"/>
    </location>
</feature>
<dbReference type="PaxDb" id="2903-EOD38531"/>
<name>A0A0D3KRZ6_EMIH1</name>
<dbReference type="HOGENOM" id="CLU_1356881_0_0_1"/>
<dbReference type="EnsemblProtists" id="EOD38531">
    <property type="protein sequence ID" value="EOD38531"/>
    <property type="gene ID" value="EMIHUDRAFT_446916"/>
</dbReference>
<dbReference type="Proteomes" id="UP000013827">
    <property type="component" value="Unassembled WGS sequence"/>
</dbReference>
<dbReference type="RefSeq" id="XP_005790960.1">
    <property type="nucleotide sequence ID" value="XM_005790903.1"/>
</dbReference>
<feature type="transmembrane region" description="Helical" evidence="1">
    <location>
        <begin position="74"/>
        <end position="91"/>
    </location>
</feature>
<reference evidence="3" key="1">
    <citation type="journal article" date="2013" name="Nature">
        <title>Pan genome of the phytoplankton Emiliania underpins its global distribution.</title>
        <authorList>
            <person name="Read B.A."/>
            <person name="Kegel J."/>
            <person name="Klute M.J."/>
            <person name="Kuo A."/>
            <person name="Lefebvre S.C."/>
            <person name="Maumus F."/>
            <person name="Mayer C."/>
            <person name="Miller J."/>
            <person name="Monier A."/>
            <person name="Salamov A."/>
            <person name="Young J."/>
            <person name="Aguilar M."/>
            <person name="Claverie J.M."/>
            <person name="Frickenhaus S."/>
            <person name="Gonzalez K."/>
            <person name="Herman E.K."/>
            <person name="Lin Y.C."/>
            <person name="Napier J."/>
            <person name="Ogata H."/>
            <person name="Sarno A.F."/>
            <person name="Shmutz J."/>
            <person name="Schroeder D."/>
            <person name="de Vargas C."/>
            <person name="Verret F."/>
            <person name="von Dassow P."/>
            <person name="Valentin K."/>
            <person name="Van de Peer Y."/>
            <person name="Wheeler G."/>
            <person name="Dacks J.B."/>
            <person name="Delwiche C.F."/>
            <person name="Dyhrman S.T."/>
            <person name="Glockner G."/>
            <person name="John U."/>
            <person name="Richards T."/>
            <person name="Worden A.Z."/>
            <person name="Zhang X."/>
            <person name="Grigoriev I.V."/>
            <person name="Allen A.E."/>
            <person name="Bidle K."/>
            <person name="Borodovsky M."/>
            <person name="Bowler C."/>
            <person name="Brownlee C."/>
            <person name="Cock J.M."/>
            <person name="Elias M."/>
            <person name="Gladyshev V.N."/>
            <person name="Groth M."/>
            <person name="Guda C."/>
            <person name="Hadaegh A."/>
            <person name="Iglesias-Rodriguez M.D."/>
            <person name="Jenkins J."/>
            <person name="Jones B.M."/>
            <person name="Lawson T."/>
            <person name="Leese F."/>
            <person name="Lindquist E."/>
            <person name="Lobanov A."/>
            <person name="Lomsadze A."/>
            <person name="Malik S.B."/>
            <person name="Marsh M.E."/>
            <person name="Mackinder L."/>
            <person name="Mock T."/>
            <person name="Mueller-Roeber B."/>
            <person name="Pagarete A."/>
            <person name="Parker M."/>
            <person name="Probert I."/>
            <person name="Quesneville H."/>
            <person name="Raines C."/>
            <person name="Rensing S.A."/>
            <person name="Riano-Pachon D.M."/>
            <person name="Richier S."/>
            <person name="Rokitta S."/>
            <person name="Shiraiwa Y."/>
            <person name="Soanes D.M."/>
            <person name="van der Giezen M."/>
            <person name="Wahlund T.M."/>
            <person name="Williams B."/>
            <person name="Wilson W."/>
            <person name="Wolfe G."/>
            <person name="Wurch L.L."/>
        </authorList>
    </citation>
    <scope>NUCLEOTIDE SEQUENCE</scope>
</reference>
<proteinExistence type="predicted"/>
<keyword evidence="1" id="KW-0812">Transmembrane</keyword>
<dbReference type="KEGG" id="ehx:EMIHUDRAFT_446916"/>
<feature type="transmembrane region" description="Helical" evidence="1">
    <location>
        <begin position="97"/>
        <end position="117"/>
    </location>
</feature>
<accession>A0A0D3KRZ6</accession>
<feature type="transmembrane region" description="Helical" evidence="1">
    <location>
        <begin position="44"/>
        <end position="62"/>
    </location>
</feature>
<evidence type="ECO:0000313" key="3">
    <source>
        <dbReference type="Proteomes" id="UP000013827"/>
    </source>
</evidence>
<keyword evidence="1" id="KW-1133">Transmembrane helix</keyword>
<dbReference type="GeneID" id="17283806"/>
<evidence type="ECO:0000256" key="1">
    <source>
        <dbReference type="SAM" id="Phobius"/>
    </source>
</evidence>
<sequence length="202" mass="21628">MHRLGKRDRSRHADLVAEEEASQALDRARAAASALRWRVSAPPLLLGAICIAFVGASYFARVSGESALHLRRSTYGPFMFGGGVLLALAVLPTDEALLRLIALIAVPSFLALALLNARVGRSNLDEAQLSSCGIASVPLLCAVDWLVAAALYLSVALYLMPTLLPAREWSPLSSRRSESRTRSSESHFASGMAAASATRLWV</sequence>